<proteinExistence type="predicted"/>
<gene>
    <name evidence="2" type="ORF">PFISCL1PPCAC_14563</name>
</gene>
<reference evidence="2" key="1">
    <citation type="submission" date="2023-10" db="EMBL/GenBank/DDBJ databases">
        <title>Genome assembly of Pristionchus species.</title>
        <authorList>
            <person name="Yoshida K."/>
            <person name="Sommer R.J."/>
        </authorList>
    </citation>
    <scope>NUCLEOTIDE SEQUENCE</scope>
    <source>
        <strain evidence="2">RS5133</strain>
    </source>
</reference>
<evidence type="ECO:0000313" key="2">
    <source>
        <dbReference type="EMBL" id="GMT23266.1"/>
    </source>
</evidence>
<evidence type="ECO:0000256" key="1">
    <source>
        <dbReference type="SAM" id="Phobius"/>
    </source>
</evidence>
<evidence type="ECO:0008006" key="4">
    <source>
        <dbReference type="Google" id="ProtNLM"/>
    </source>
</evidence>
<dbReference type="Proteomes" id="UP001432322">
    <property type="component" value="Unassembled WGS sequence"/>
</dbReference>
<feature type="transmembrane region" description="Helical" evidence="1">
    <location>
        <begin position="49"/>
        <end position="67"/>
    </location>
</feature>
<organism evidence="2 3">
    <name type="scientific">Pristionchus fissidentatus</name>
    <dbReference type="NCBI Taxonomy" id="1538716"/>
    <lineage>
        <taxon>Eukaryota</taxon>
        <taxon>Metazoa</taxon>
        <taxon>Ecdysozoa</taxon>
        <taxon>Nematoda</taxon>
        <taxon>Chromadorea</taxon>
        <taxon>Rhabditida</taxon>
        <taxon>Rhabditina</taxon>
        <taxon>Diplogasteromorpha</taxon>
        <taxon>Diplogasteroidea</taxon>
        <taxon>Neodiplogasteridae</taxon>
        <taxon>Pristionchus</taxon>
    </lineage>
</organism>
<dbReference type="EMBL" id="BTSY01000004">
    <property type="protein sequence ID" value="GMT23266.1"/>
    <property type="molecule type" value="Genomic_DNA"/>
</dbReference>
<keyword evidence="1" id="KW-0472">Membrane</keyword>
<dbReference type="AlphaFoldDB" id="A0AAV5VU72"/>
<feature type="non-terminal residue" evidence="2">
    <location>
        <position position="1"/>
    </location>
</feature>
<feature type="transmembrane region" description="Helical" evidence="1">
    <location>
        <begin position="79"/>
        <end position="100"/>
    </location>
</feature>
<accession>A0AAV5VU72</accession>
<comment type="caution">
    <text evidence="2">The sequence shown here is derived from an EMBL/GenBank/DDBJ whole genome shotgun (WGS) entry which is preliminary data.</text>
</comment>
<sequence length="109" mass="12522">RALFCTNVVAVLVAAIGQILINYWIITSGRPLGRDEFHFFPQVLIHQSGYYVCACSFLLIIGERLILCYKPAFYEDRHVNFISTFISALFVEILMTIPVVTAMQYEHFL</sequence>
<keyword evidence="1" id="KW-0812">Transmembrane</keyword>
<protein>
    <recommendedName>
        <fullName evidence="4">G protein-coupled receptor</fullName>
    </recommendedName>
</protein>
<evidence type="ECO:0000313" key="3">
    <source>
        <dbReference type="Proteomes" id="UP001432322"/>
    </source>
</evidence>
<feature type="transmembrane region" description="Helical" evidence="1">
    <location>
        <begin position="7"/>
        <end position="26"/>
    </location>
</feature>
<keyword evidence="1" id="KW-1133">Transmembrane helix</keyword>
<name>A0AAV5VU72_9BILA</name>
<keyword evidence="3" id="KW-1185">Reference proteome</keyword>